<feature type="region of interest" description="Disordered" evidence="1">
    <location>
        <begin position="261"/>
        <end position="315"/>
    </location>
</feature>
<dbReference type="AlphaFoldDB" id="A0A6A7AMI4"/>
<evidence type="ECO:0000259" key="2">
    <source>
        <dbReference type="Pfam" id="PF25534"/>
    </source>
</evidence>
<dbReference type="OrthoDB" id="3364132at2759"/>
<dbReference type="Proteomes" id="UP000799424">
    <property type="component" value="Unassembled WGS sequence"/>
</dbReference>
<reference evidence="3" key="1">
    <citation type="journal article" date="2020" name="Stud. Mycol.">
        <title>101 Dothideomycetes genomes: a test case for predicting lifestyles and emergence of pathogens.</title>
        <authorList>
            <person name="Haridas S."/>
            <person name="Albert R."/>
            <person name="Binder M."/>
            <person name="Bloem J."/>
            <person name="Labutti K."/>
            <person name="Salamov A."/>
            <person name="Andreopoulos B."/>
            <person name="Baker S."/>
            <person name="Barry K."/>
            <person name="Bills G."/>
            <person name="Bluhm B."/>
            <person name="Cannon C."/>
            <person name="Castanera R."/>
            <person name="Culley D."/>
            <person name="Daum C."/>
            <person name="Ezra D."/>
            <person name="Gonzalez J."/>
            <person name="Henrissat B."/>
            <person name="Kuo A."/>
            <person name="Liang C."/>
            <person name="Lipzen A."/>
            <person name="Lutzoni F."/>
            <person name="Magnuson J."/>
            <person name="Mondo S."/>
            <person name="Nolan M."/>
            <person name="Ohm R."/>
            <person name="Pangilinan J."/>
            <person name="Park H.-J."/>
            <person name="Ramirez L."/>
            <person name="Alfaro M."/>
            <person name="Sun H."/>
            <person name="Tritt A."/>
            <person name="Yoshinaga Y."/>
            <person name="Zwiers L.-H."/>
            <person name="Turgeon B."/>
            <person name="Goodwin S."/>
            <person name="Spatafora J."/>
            <person name="Crous P."/>
            <person name="Grigoriev I."/>
        </authorList>
    </citation>
    <scope>NUCLEOTIDE SEQUENCE</scope>
    <source>
        <strain evidence="3">CBS 113818</strain>
    </source>
</reference>
<accession>A0A6A7AMI4</accession>
<evidence type="ECO:0000313" key="3">
    <source>
        <dbReference type="EMBL" id="KAF2833847.1"/>
    </source>
</evidence>
<dbReference type="Pfam" id="PF25534">
    <property type="entry name" value="DUF7918"/>
    <property type="match status" value="1"/>
</dbReference>
<keyword evidence="4" id="KW-1185">Reference proteome</keyword>
<organism evidence="3 4">
    <name type="scientific">Ophiobolus disseminans</name>
    <dbReference type="NCBI Taxonomy" id="1469910"/>
    <lineage>
        <taxon>Eukaryota</taxon>
        <taxon>Fungi</taxon>
        <taxon>Dikarya</taxon>
        <taxon>Ascomycota</taxon>
        <taxon>Pezizomycotina</taxon>
        <taxon>Dothideomycetes</taxon>
        <taxon>Pleosporomycetidae</taxon>
        <taxon>Pleosporales</taxon>
        <taxon>Pleosporineae</taxon>
        <taxon>Phaeosphaeriaceae</taxon>
        <taxon>Ophiobolus</taxon>
    </lineage>
</organism>
<feature type="compositionally biased region" description="Basic and acidic residues" evidence="1">
    <location>
        <begin position="261"/>
        <end position="287"/>
    </location>
</feature>
<proteinExistence type="predicted"/>
<dbReference type="EMBL" id="MU006216">
    <property type="protein sequence ID" value="KAF2833847.1"/>
    <property type="molecule type" value="Genomic_DNA"/>
</dbReference>
<protein>
    <recommendedName>
        <fullName evidence="2">DUF7918 domain-containing protein</fullName>
    </recommendedName>
</protein>
<evidence type="ECO:0000256" key="1">
    <source>
        <dbReference type="SAM" id="MobiDB-lite"/>
    </source>
</evidence>
<dbReference type="PANTHER" id="PTHR36223:SF1">
    <property type="entry name" value="TRANSCRIPTION ELONGATION FACTOR EAF N-TERMINAL DOMAIN-CONTAINING PROTEIN"/>
    <property type="match status" value="1"/>
</dbReference>
<name>A0A6A7AMI4_9PLEO</name>
<evidence type="ECO:0000313" key="4">
    <source>
        <dbReference type="Proteomes" id="UP000799424"/>
    </source>
</evidence>
<sequence>MTTCDQHPGMKAEIIVDYEPLQEYDDDEAEPGVVSKYVEAASGKEFAIKFTFTRPFPTQHGVEIKVSVDGEPDRVLAYSPEELCKAEGHYKRGVGFQKDGQFYRQNYRFTALNIVEEADGLSNVTDLRKDLLSKGSIKLEYRFIANIHTSDEPRRYKPASALSTMGAIPEKALKGDARSHQATLSEPRRARARKPLVNYNYVNREPFTTIVFKYRSLTALKALRIIDEDEEDPTLVEDRAEDAMTPAQLREVLRLARRREAEASQQLKQERSGARTIKRERAETFNHEDDDDEVTIVESRSRKRPRGEPEVIILD</sequence>
<dbReference type="PANTHER" id="PTHR36223">
    <property type="entry name" value="BETA-LACTAMASE-TYPE TRANSPEPTIDASE FOLD DOMAIN CONTAINING PROTEIN"/>
    <property type="match status" value="1"/>
</dbReference>
<feature type="domain" description="DUF7918" evidence="2">
    <location>
        <begin position="9"/>
        <end position="227"/>
    </location>
</feature>
<gene>
    <name evidence="3" type="ORF">CC86DRAFT_400440</name>
</gene>
<dbReference type="InterPro" id="IPR057678">
    <property type="entry name" value="DUF7918"/>
</dbReference>